<feature type="signal peptide" evidence="1">
    <location>
        <begin position="1"/>
        <end position="21"/>
    </location>
</feature>
<accession>A0A220XIG8</accession>
<sequence>MAQMSFIFVCVFVVVISFSEATPFGMFPKMAMPGFQQMGMPGFGLQSKSKSDVKSKEIKLSIPSKMPLTMPGQMPLTAGMPGSNFQSMSYSTSSHSAHVNGVPVTASQTGQVTVNDNGKVTTHVF</sequence>
<dbReference type="AlphaFoldDB" id="A0A220XIG8"/>
<keyword evidence="1" id="KW-0732">Signal</keyword>
<reference evidence="2" key="1">
    <citation type="submission" date="2017-06" db="EMBL/GenBank/DDBJ databases">
        <title>Secretome analysis and in planta expression of salivary proteins reveals a potential large effector repertoire of the brown planthopper, Nilaparvata lugens.</title>
        <authorList>
            <person name="Rao W."/>
            <person name="Zheng X."/>
            <person name="Liu B."/>
            <person name="Du B."/>
            <person name="He G."/>
        </authorList>
    </citation>
    <scope>NUCLEOTIDE SEQUENCE</scope>
</reference>
<proteinExistence type="evidence at transcript level"/>
<organism evidence="2">
    <name type="scientific">Nilaparvata lugens</name>
    <name type="common">Brown planthopper</name>
    <dbReference type="NCBI Taxonomy" id="108931"/>
    <lineage>
        <taxon>Eukaryota</taxon>
        <taxon>Metazoa</taxon>
        <taxon>Ecdysozoa</taxon>
        <taxon>Arthropoda</taxon>
        <taxon>Hexapoda</taxon>
        <taxon>Insecta</taxon>
        <taxon>Pterygota</taxon>
        <taxon>Neoptera</taxon>
        <taxon>Paraneoptera</taxon>
        <taxon>Hemiptera</taxon>
        <taxon>Auchenorrhyncha</taxon>
        <taxon>Fulgoroidea</taxon>
        <taxon>Delphacidae</taxon>
        <taxon>Delphacinae</taxon>
        <taxon>Nilaparvata</taxon>
    </lineage>
</organism>
<dbReference type="EMBL" id="MF278698">
    <property type="protein sequence ID" value="ASL05004.1"/>
    <property type="molecule type" value="mRNA"/>
</dbReference>
<evidence type="ECO:0000313" key="2">
    <source>
        <dbReference type="EMBL" id="ASL05004.1"/>
    </source>
</evidence>
<name>A0A220XIG8_NILLU</name>
<evidence type="ECO:0000256" key="1">
    <source>
        <dbReference type="SAM" id="SignalP"/>
    </source>
</evidence>
<protein>
    <submittedName>
        <fullName evidence="2">Uncharacterized protein</fullName>
    </submittedName>
</protein>
<dbReference type="OrthoDB" id="10658101at2759"/>
<feature type="chain" id="PRO_5013279228" evidence="1">
    <location>
        <begin position="22"/>
        <end position="125"/>
    </location>
</feature>